<proteinExistence type="predicted"/>
<evidence type="ECO:0000313" key="2">
    <source>
        <dbReference type="EMBL" id="OAX41431.1"/>
    </source>
</evidence>
<protein>
    <submittedName>
        <fullName evidence="2">Uncharacterized protein</fullName>
    </submittedName>
</protein>
<keyword evidence="3" id="KW-1185">Reference proteome</keyword>
<evidence type="ECO:0000313" key="3">
    <source>
        <dbReference type="Proteomes" id="UP000092154"/>
    </source>
</evidence>
<feature type="region of interest" description="Disordered" evidence="1">
    <location>
        <begin position="1"/>
        <end position="65"/>
    </location>
</feature>
<sequence length="65" mass="6964">MKRKREKEKAMAAKNASSGSSRPSQSSVAQQSGGAAQAHPSVKMAGSERDDDGRKVQFTTIKHAY</sequence>
<accession>A0A1B7N992</accession>
<reference evidence="2 3" key="1">
    <citation type="submission" date="2016-06" db="EMBL/GenBank/DDBJ databases">
        <title>Comparative genomics of the ectomycorrhizal sister species Rhizopogon vinicolor and Rhizopogon vesiculosus (Basidiomycota: Boletales) reveals a divergence of the mating type B locus.</title>
        <authorList>
            <consortium name="DOE Joint Genome Institute"/>
            <person name="Mujic A.B."/>
            <person name="Kuo A."/>
            <person name="Tritt A."/>
            <person name="Lipzen A."/>
            <person name="Chen C."/>
            <person name="Johnson J."/>
            <person name="Sharma A."/>
            <person name="Barry K."/>
            <person name="Grigoriev I.V."/>
            <person name="Spatafora J.W."/>
        </authorList>
    </citation>
    <scope>NUCLEOTIDE SEQUENCE [LARGE SCALE GENOMIC DNA]</scope>
    <source>
        <strain evidence="2 3">AM-OR11-026</strain>
    </source>
</reference>
<dbReference type="AlphaFoldDB" id="A0A1B7N992"/>
<evidence type="ECO:0000256" key="1">
    <source>
        <dbReference type="SAM" id="MobiDB-lite"/>
    </source>
</evidence>
<dbReference type="EMBL" id="KV448180">
    <property type="protein sequence ID" value="OAX41431.1"/>
    <property type="molecule type" value="Genomic_DNA"/>
</dbReference>
<dbReference type="Proteomes" id="UP000092154">
    <property type="component" value="Unassembled WGS sequence"/>
</dbReference>
<name>A0A1B7N992_9AGAM</name>
<gene>
    <name evidence="2" type="ORF">K503DRAFT_493183</name>
</gene>
<dbReference type="InParanoid" id="A0A1B7N992"/>
<organism evidence="2 3">
    <name type="scientific">Rhizopogon vinicolor AM-OR11-026</name>
    <dbReference type="NCBI Taxonomy" id="1314800"/>
    <lineage>
        <taxon>Eukaryota</taxon>
        <taxon>Fungi</taxon>
        <taxon>Dikarya</taxon>
        <taxon>Basidiomycota</taxon>
        <taxon>Agaricomycotina</taxon>
        <taxon>Agaricomycetes</taxon>
        <taxon>Agaricomycetidae</taxon>
        <taxon>Boletales</taxon>
        <taxon>Suillineae</taxon>
        <taxon>Rhizopogonaceae</taxon>
        <taxon>Rhizopogon</taxon>
    </lineage>
</organism>
<feature type="compositionally biased region" description="Basic and acidic residues" evidence="1">
    <location>
        <begin position="46"/>
        <end position="55"/>
    </location>
</feature>
<feature type="compositionally biased region" description="Low complexity" evidence="1">
    <location>
        <begin position="12"/>
        <end position="38"/>
    </location>
</feature>